<dbReference type="PRINTS" id="PR00604">
    <property type="entry name" value="CYTCHRMECIAB"/>
</dbReference>
<evidence type="ECO:0000256" key="2">
    <source>
        <dbReference type="ARBA" id="ARBA00022617"/>
    </source>
</evidence>
<dbReference type="Gene3D" id="1.10.760.10">
    <property type="entry name" value="Cytochrome c-like domain"/>
    <property type="match status" value="1"/>
</dbReference>
<name>A0A2A4CRD5_9RHOB</name>
<protein>
    <submittedName>
        <fullName evidence="9">Cytochrome C</fullName>
    </submittedName>
</protein>
<evidence type="ECO:0000256" key="4">
    <source>
        <dbReference type="ARBA" id="ARBA00022982"/>
    </source>
</evidence>
<evidence type="ECO:0000256" key="7">
    <source>
        <dbReference type="SAM" id="SignalP"/>
    </source>
</evidence>
<proteinExistence type="predicted"/>
<dbReference type="Pfam" id="PF00034">
    <property type="entry name" value="Cytochrom_C"/>
    <property type="match status" value="1"/>
</dbReference>
<dbReference type="GO" id="GO:0046872">
    <property type="term" value="F:metal ion binding"/>
    <property type="evidence" value="ECO:0007669"/>
    <property type="project" value="UniProtKB-KW"/>
</dbReference>
<accession>A0A2A4CRD5</accession>
<evidence type="ECO:0000313" key="10">
    <source>
        <dbReference type="Proteomes" id="UP000243507"/>
    </source>
</evidence>
<keyword evidence="5 6" id="KW-0408">Iron</keyword>
<evidence type="ECO:0000256" key="1">
    <source>
        <dbReference type="ARBA" id="ARBA00022448"/>
    </source>
</evidence>
<dbReference type="GO" id="GO:0020037">
    <property type="term" value="F:heme binding"/>
    <property type="evidence" value="ECO:0007669"/>
    <property type="project" value="InterPro"/>
</dbReference>
<dbReference type="AlphaFoldDB" id="A0A2A4CRD5"/>
<sequence length="126" mass="13502">MKKLIAPAILAMLAAAPAMADTFERVKAEAGEALFDAQCRRCHAVDATDPSYGPLLDGIVGRKAGVFEGYDYSEALGGAGFVWTTGALRAWMEDNDAFVPGTKMRHVGITDPTVQDFITSYLSTLK</sequence>
<dbReference type="InterPro" id="IPR009056">
    <property type="entry name" value="Cyt_c-like_dom"/>
</dbReference>
<dbReference type="InterPro" id="IPR036909">
    <property type="entry name" value="Cyt_c-like_dom_sf"/>
</dbReference>
<evidence type="ECO:0000256" key="3">
    <source>
        <dbReference type="ARBA" id="ARBA00022723"/>
    </source>
</evidence>
<evidence type="ECO:0000259" key="8">
    <source>
        <dbReference type="PROSITE" id="PS51007"/>
    </source>
</evidence>
<keyword evidence="2 6" id="KW-0349">Heme</keyword>
<dbReference type="PROSITE" id="PS51007">
    <property type="entry name" value="CYTC"/>
    <property type="match status" value="1"/>
</dbReference>
<feature type="chain" id="PRO_5012110478" evidence="7">
    <location>
        <begin position="21"/>
        <end position="126"/>
    </location>
</feature>
<dbReference type="SUPFAM" id="SSF46626">
    <property type="entry name" value="Cytochrome c"/>
    <property type="match status" value="1"/>
</dbReference>
<keyword evidence="4" id="KW-0249">Electron transport</keyword>
<keyword evidence="10" id="KW-1185">Reference proteome</keyword>
<dbReference type="GO" id="GO:0009055">
    <property type="term" value="F:electron transfer activity"/>
    <property type="evidence" value="ECO:0007669"/>
    <property type="project" value="InterPro"/>
</dbReference>
<dbReference type="RefSeq" id="WP_096432663.1">
    <property type="nucleotide sequence ID" value="NZ_NTJD01000004.1"/>
</dbReference>
<dbReference type="PANTHER" id="PTHR11961">
    <property type="entry name" value="CYTOCHROME C"/>
    <property type="match status" value="1"/>
</dbReference>
<organism evidence="9 10">
    <name type="scientific">Pseudothioclava arenosa</name>
    <dbReference type="NCBI Taxonomy" id="1795308"/>
    <lineage>
        <taxon>Bacteria</taxon>
        <taxon>Pseudomonadati</taxon>
        <taxon>Pseudomonadota</taxon>
        <taxon>Alphaproteobacteria</taxon>
        <taxon>Rhodobacterales</taxon>
        <taxon>Paracoccaceae</taxon>
        <taxon>Pseudothioclava</taxon>
    </lineage>
</organism>
<evidence type="ECO:0000256" key="6">
    <source>
        <dbReference type="PROSITE-ProRule" id="PRU00433"/>
    </source>
</evidence>
<dbReference type="InterPro" id="IPR002327">
    <property type="entry name" value="Cyt_c_1A/1B"/>
</dbReference>
<keyword evidence="1" id="KW-0813">Transport</keyword>
<feature type="signal peptide" evidence="7">
    <location>
        <begin position="1"/>
        <end position="20"/>
    </location>
</feature>
<dbReference type="OrthoDB" id="9805828at2"/>
<dbReference type="Proteomes" id="UP000243507">
    <property type="component" value="Unassembled WGS sequence"/>
</dbReference>
<evidence type="ECO:0000256" key="5">
    <source>
        <dbReference type="ARBA" id="ARBA00023004"/>
    </source>
</evidence>
<gene>
    <name evidence="9" type="ORF">CLN94_07295</name>
</gene>
<reference evidence="9 10" key="1">
    <citation type="submission" date="2017-09" db="EMBL/GenBank/DDBJ databases">
        <title>A multilocus sequence analysis scheme for characterization of bacteria in the genus Thioclava.</title>
        <authorList>
            <person name="Liu Y."/>
            <person name="Shao Z."/>
        </authorList>
    </citation>
    <scope>NUCLEOTIDE SEQUENCE [LARGE SCALE GENOMIC DNA]</scope>
    <source>
        <strain evidence="9 10">CAU 1312</strain>
    </source>
</reference>
<dbReference type="EMBL" id="NTJD01000004">
    <property type="protein sequence ID" value="PCD76890.1"/>
    <property type="molecule type" value="Genomic_DNA"/>
</dbReference>
<feature type="domain" description="Cytochrome c" evidence="8">
    <location>
        <begin position="26"/>
        <end position="126"/>
    </location>
</feature>
<comment type="caution">
    <text evidence="9">The sequence shown here is derived from an EMBL/GenBank/DDBJ whole genome shotgun (WGS) entry which is preliminary data.</text>
</comment>
<evidence type="ECO:0000313" key="9">
    <source>
        <dbReference type="EMBL" id="PCD76890.1"/>
    </source>
</evidence>
<keyword evidence="7" id="KW-0732">Signal</keyword>
<keyword evidence="3 6" id="KW-0479">Metal-binding</keyword>